<evidence type="ECO:0000256" key="2">
    <source>
        <dbReference type="ARBA" id="ARBA00022679"/>
    </source>
</evidence>
<gene>
    <name evidence="5" type="ORF">J2S11_001028</name>
</gene>
<evidence type="ECO:0000256" key="4">
    <source>
        <dbReference type="ARBA" id="ARBA00022833"/>
    </source>
</evidence>
<dbReference type="EMBL" id="JAUSTY010000003">
    <property type="protein sequence ID" value="MDQ0165128.1"/>
    <property type="molecule type" value="Genomic_DNA"/>
</dbReference>
<evidence type="ECO:0000256" key="1">
    <source>
        <dbReference type="ARBA" id="ARBA00001947"/>
    </source>
</evidence>
<reference evidence="5 6" key="1">
    <citation type="submission" date="2023-07" db="EMBL/GenBank/DDBJ databases">
        <title>Genomic Encyclopedia of Type Strains, Phase IV (KMG-IV): sequencing the most valuable type-strain genomes for metagenomic binning, comparative biology and taxonomic classification.</title>
        <authorList>
            <person name="Goeker M."/>
        </authorList>
    </citation>
    <scope>NUCLEOTIDE SEQUENCE [LARGE SCALE GENOMIC DNA]</scope>
    <source>
        <strain evidence="5 6">DSM 12751</strain>
    </source>
</reference>
<keyword evidence="6" id="KW-1185">Reference proteome</keyword>
<proteinExistence type="predicted"/>
<keyword evidence="4" id="KW-0862">Zinc</keyword>
<keyword evidence="3" id="KW-0479">Metal-binding</keyword>
<name>A0ABT9VVV5_9BACI</name>
<sequence>MEPCIVTVAVNGAEVMREQNPAIPYTPEEIANEVEQAYEAGASIAHIHARRDDGSPTQDLEYYDQIVSTIRRRCDIIIQVSTGGAIGMSIDERKQPIQLKPEMATLTTGTVNFGSGVFQNSLADMEQLALYMQQEGVRPEFEIFEAGMIHNALQLVEKGYVQGHQHYDFVLGVPGALPASLANLLFLVQKIPSNATWTVAGIGRHQLFLAVHALLLGGHVRVGFEDNIYYTKGVLAQSNAQLVKRVVRIAKEVGREIATVETARRLLHIV</sequence>
<evidence type="ECO:0000256" key="3">
    <source>
        <dbReference type="ARBA" id="ARBA00022723"/>
    </source>
</evidence>
<dbReference type="PANTHER" id="PTHR37418:SF2">
    <property type="entry name" value="3-KETO-5-AMINOHEXANOATE CLEAVAGE ENZYME"/>
    <property type="match status" value="1"/>
</dbReference>
<dbReference type="InterPro" id="IPR008567">
    <property type="entry name" value="BKACE"/>
</dbReference>
<protein>
    <submittedName>
        <fullName evidence="5">3-keto-5-aminohexanoate cleavage enzyme</fullName>
    </submittedName>
</protein>
<comment type="cofactor">
    <cofactor evidence="1">
        <name>Zn(2+)</name>
        <dbReference type="ChEBI" id="CHEBI:29105"/>
    </cofactor>
</comment>
<dbReference type="PANTHER" id="PTHR37418">
    <property type="entry name" value="3-KETO-5-AMINOHEXANOATE CLEAVAGE ENZYME-RELATED"/>
    <property type="match status" value="1"/>
</dbReference>
<dbReference type="InterPro" id="IPR013785">
    <property type="entry name" value="Aldolase_TIM"/>
</dbReference>
<dbReference type="Proteomes" id="UP001235840">
    <property type="component" value="Unassembled WGS sequence"/>
</dbReference>
<organism evidence="5 6">
    <name type="scientific">Caldalkalibacillus horti</name>
    <dbReference type="NCBI Taxonomy" id="77523"/>
    <lineage>
        <taxon>Bacteria</taxon>
        <taxon>Bacillati</taxon>
        <taxon>Bacillota</taxon>
        <taxon>Bacilli</taxon>
        <taxon>Bacillales</taxon>
        <taxon>Bacillaceae</taxon>
        <taxon>Caldalkalibacillus</taxon>
    </lineage>
</organism>
<dbReference type="RefSeq" id="WP_307391769.1">
    <property type="nucleotide sequence ID" value="NZ_BAAADK010000010.1"/>
</dbReference>
<dbReference type="Pfam" id="PF05853">
    <property type="entry name" value="BKACE"/>
    <property type="match status" value="1"/>
</dbReference>
<evidence type="ECO:0000313" key="6">
    <source>
        <dbReference type="Proteomes" id="UP001235840"/>
    </source>
</evidence>
<accession>A0ABT9VVV5</accession>
<dbReference type="Gene3D" id="3.20.20.70">
    <property type="entry name" value="Aldolase class I"/>
    <property type="match status" value="1"/>
</dbReference>
<keyword evidence="2" id="KW-0808">Transferase</keyword>
<comment type="caution">
    <text evidence="5">The sequence shown here is derived from an EMBL/GenBank/DDBJ whole genome shotgun (WGS) entry which is preliminary data.</text>
</comment>
<evidence type="ECO:0000313" key="5">
    <source>
        <dbReference type="EMBL" id="MDQ0165128.1"/>
    </source>
</evidence>